<sequence>MAVWTASLVPLLPLDVLHLVGAVAQPPDLCSMLQVNKALNRTLTPILYSSIELDAWDPILVCMKTLGSPPNERSFGRTLEKHVRSLIIKRPITRKPFYASGGIGEILLKALPLMVNLKHFSSGVSLSPCSSNIFYLLATGSCPSLQSMELQVLGEIPTALEEKDPDEIESLTLQAPRNLQRLALELPVGSTAQRSFVQQLLRTWAPTLRSLSLTIDGRYVRGIWDHFLPPDVDFVHLQDLATDFQALSHPPFRRAANVRSLKVLRWGSGELSSGVLPDLHTLSCPAKQLSAFLPAEADHPRPIATVSLGKASYRSAADDTSWPTAQDPSVWRHVFAALRHLRYSAVPVTSLTVDVASIPIAGIQAAQPYLTALEYLDIVLHRAHTPDYMDMLADELVTRLPRLRTLLISHAPPTRTHGLSLDDTGLSFTESMRLSRKVILGLEDKQSMLQRLAVSADIEWRKMDDGWRWSGDPRYYRALGGSLDDPECKDELEPEFEDEDDEVTEAEGGSVYSGPSEDGTVCADSGYEDGKGVESDGYEDGGEGVDDGQEEDRGSGDDGYRSEASEDLEDTRFLPDVVSVWEELPYVD</sequence>
<feature type="region of interest" description="Disordered" evidence="1">
    <location>
        <begin position="480"/>
        <end position="576"/>
    </location>
</feature>
<dbReference type="Proteomes" id="UP000230002">
    <property type="component" value="Unassembled WGS sequence"/>
</dbReference>
<accession>A0A2G8SHK2</accession>
<name>A0A2G8SHK2_9APHY</name>
<keyword evidence="4" id="KW-1185">Reference proteome</keyword>
<evidence type="ECO:0008006" key="5">
    <source>
        <dbReference type="Google" id="ProtNLM"/>
    </source>
</evidence>
<feature type="compositionally biased region" description="Acidic residues" evidence="1">
    <location>
        <begin position="536"/>
        <end position="550"/>
    </location>
</feature>
<gene>
    <name evidence="3" type="ORF">GSI_04705</name>
</gene>
<evidence type="ECO:0000313" key="4">
    <source>
        <dbReference type="Proteomes" id="UP000230002"/>
    </source>
</evidence>
<reference evidence="3 4" key="1">
    <citation type="journal article" date="2015" name="Sci. Rep.">
        <title>Chromosome-level genome map provides insights into diverse defense mechanisms in the medicinal fungus Ganoderma sinense.</title>
        <authorList>
            <person name="Zhu Y."/>
            <person name="Xu J."/>
            <person name="Sun C."/>
            <person name="Zhou S."/>
            <person name="Xu H."/>
            <person name="Nelson D.R."/>
            <person name="Qian J."/>
            <person name="Song J."/>
            <person name="Luo H."/>
            <person name="Xiang L."/>
            <person name="Li Y."/>
            <person name="Xu Z."/>
            <person name="Ji A."/>
            <person name="Wang L."/>
            <person name="Lu S."/>
            <person name="Hayward A."/>
            <person name="Sun W."/>
            <person name="Li X."/>
            <person name="Schwartz D.C."/>
            <person name="Wang Y."/>
            <person name="Chen S."/>
        </authorList>
    </citation>
    <scope>NUCLEOTIDE SEQUENCE [LARGE SCALE GENOMIC DNA]</scope>
    <source>
        <strain evidence="3 4">ZZ0214-1</strain>
    </source>
</reference>
<feature type="compositionally biased region" description="Acidic residues" evidence="1">
    <location>
        <begin position="484"/>
        <end position="505"/>
    </location>
</feature>
<feature type="chain" id="PRO_5013721941" description="F-box domain-containing protein" evidence="2">
    <location>
        <begin position="25"/>
        <end position="588"/>
    </location>
</feature>
<feature type="signal peptide" evidence="2">
    <location>
        <begin position="1"/>
        <end position="24"/>
    </location>
</feature>
<evidence type="ECO:0000313" key="3">
    <source>
        <dbReference type="EMBL" id="PIL33255.1"/>
    </source>
</evidence>
<dbReference type="OrthoDB" id="2757618at2759"/>
<dbReference type="AlphaFoldDB" id="A0A2G8SHK2"/>
<protein>
    <recommendedName>
        <fullName evidence="5">F-box domain-containing protein</fullName>
    </recommendedName>
</protein>
<keyword evidence="2" id="KW-0732">Signal</keyword>
<comment type="caution">
    <text evidence="3">The sequence shown here is derived from an EMBL/GenBank/DDBJ whole genome shotgun (WGS) entry which is preliminary data.</text>
</comment>
<feature type="compositionally biased region" description="Basic and acidic residues" evidence="1">
    <location>
        <begin position="551"/>
        <end position="564"/>
    </location>
</feature>
<evidence type="ECO:0000256" key="1">
    <source>
        <dbReference type="SAM" id="MobiDB-lite"/>
    </source>
</evidence>
<dbReference type="EMBL" id="AYKW01000008">
    <property type="protein sequence ID" value="PIL33255.1"/>
    <property type="molecule type" value="Genomic_DNA"/>
</dbReference>
<dbReference type="STRING" id="1077348.A0A2G8SHK2"/>
<proteinExistence type="predicted"/>
<evidence type="ECO:0000256" key="2">
    <source>
        <dbReference type="SAM" id="SignalP"/>
    </source>
</evidence>
<organism evidence="3 4">
    <name type="scientific">Ganoderma sinense ZZ0214-1</name>
    <dbReference type="NCBI Taxonomy" id="1077348"/>
    <lineage>
        <taxon>Eukaryota</taxon>
        <taxon>Fungi</taxon>
        <taxon>Dikarya</taxon>
        <taxon>Basidiomycota</taxon>
        <taxon>Agaricomycotina</taxon>
        <taxon>Agaricomycetes</taxon>
        <taxon>Polyporales</taxon>
        <taxon>Polyporaceae</taxon>
        <taxon>Ganoderma</taxon>
    </lineage>
</organism>